<dbReference type="Gene3D" id="3.40.390.10">
    <property type="entry name" value="Collagenase (Catalytic Domain)"/>
    <property type="match status" value="1"/>
</dbReference>
<evidence type="ECO:0000256" key="3">
    <source>
        <dbReference type="ARBA" id="ARBA00022801"/>
    </source>
</evidence>
<sequence length="239" mass="25439">MTPRTRAVVAVGVFATLVGGVSAYSLLTDEITETVLSTDPASEYQSPPLTTDDGGVYAFMATQPDTTDVPVTYDPCETIRVVVNEDRAPDDADDVLDDALEQVTDLTGLAFDVVGTTDEDPLSDEIRDGDDWRPVQITWTDVDTVPELEGDVAGLGGSTWIEEDGHRRFVTGDVVLDAEDLEVLGSQITTMVLLHELGHLVGLAHVDSTDELMHPSSGGPEWGPGDLVGLEALGQGRCA</sequence>
<gene>
    <name evidence="6" type="ORF">GCM10009710_25180</name>
</gene>
<evidence type="ECO:0000256" key="4">
    <source>
        <dbReference type="ARBA" id="ARBA00022833"/>
    </source>
</evidence>
<keyword evidence="2" id="KW-0479">Metal-binding</keyword>
<dbReference type="EMBL" id="BAAAME010000004">
    <property type="protein sequence ID" value="GAA1744082.1"/>
    <property type="molecule type" value="Genomic_DNA"/>
</dbReference>
<feature type="domain" description="Peptidase M10 metallopeptidase" evidence="5">
    <location>
        <begin position="189"/>
        <end position="216"/>
    </location>
</feature>
<keyword evidence="1" id="KW-0645">Protease</keyword>
<dbReference type="Proteomes" id="UP001501057">
    <property type="component" value="Unassembled WGS sequence"/>
</dbReference>
<evidence type="ECO:0000256" key="1">
    <source>
        <dbReference type="ARBA" id="ARBA00022670"/>
    </source>
</evidence>
<evidence type="ECO:0000259" key="5">
    <source>
        <dbReference type="Pfam" id="PF00413"/>
    </source>
</evidence>
<dbReference type="InterPro" id="IPR001818">
    <property type="entry name" value="Pept_M10_metallopeptidase"/>
</dbReference>
<protein>
    <recommendedName>
        <fullName evidence="5">Peptidase M10 metallopeptidase domain-containing protein</fullName>
    </recommendedName>
</protein>
<proteinExistence type="predicted"/>
<dbReference type="Pfam" id="PF00413">
    <property type="entry name" value="Peptidase_M10"/>
    <property type="match status" value="1"/>
</dbReference>
<evidence type="ECO:0000256" key="2">
    <source>
        <dbReference type="ARBA" id="ARBA00022723"/>
    </source>
</evidence>
<evidence type="ECO:0000313" key="6">
    <source>
        <dbReference type="EMBL" id="GAA1744082.1"/>
    </source>
</evidence>
<accession>A0ABN2JYW5</accession>
<evidence type="ECO:0000313" key="7">
    <source>
        <dbReference type="Proteomes" id="UP001501057"/>
    </source>
</evidence>
<name>A0ABN2JYW5_9ACTN</name>
<keyword evidence="3" id="KW-0378">Hydrolase</keyword>
<dbReference type="SUPFAM" id="SSF55486">
    <property type="entry name" value="Metalloproteases ('zincins'), catalytic domain"/>
    <property type="match status" value="1"/>
</dbReference>
<keyword evidence="4" id="KW-0862">Zinc</keyword>
<organism evidence="6 7">
    <name type="scientific">Aeromicrobium alkaliterrae</name>
    <dbReference type="NCBI Taxonomy" id="302168"/>
    <lineage>
        <taxon>Bacteria</taxon>
        <taxon>Bacillati</taxon>
        <taxon>Actinomycetota</taxon>
        <taxon>Actinomycetes</taxon>
        <taxon>Propionibacteriales</taxon>
        <taxon>Nocardioidaceae</taxon>
        <taxon>Aeromicrobium</taxon>
    </lineage>
</organism>
<reference evidence="6 7" key="1">
    <citation type="journal article" date="2019" name="Int. J. Syst. Evol. Microbiol.">
        <title>The Global Catalogue of Microorganisms (GCM) 10K type strain sequencing project: providing services to taxonomists for standard genome sequencing and annotation.</title>
        <authorList>
            <consortium name="The Broad Institute Genomics Platform"/>
            <consortium name="The Broad Institute Genome Sequencing Center for Infectious Disease"/>
            <person name="Wu L."/>
            <person name="Ma J."/>
        </authorList>
    </citation>
    <scope>NUCLEOTIDE SEQUENCE [LARGE SCALE GENOMIC DNA]</scope>
    <source>
        <strain evidence="6 7">JCM 13518</strain>
    </source>
</reference>
<dbReference type="InterPro" id="IPR024079">
    <property type="entry name" value="MetalloPept_cat_dom_sf"/>
</dbReference>
<comment type="caution">
    <text evidence="6">The sequence shown here is derived from an EMBL/GenBank/DDBJ whole genome shotgun (WGS) entry which is preliminary data.</text>
</comment>
<dbReference type="RefSeq" id="WP_344202147.1">
    <property type="nucleotide sequence ID" value="NZ_BAAAME010000004.1"/>
</dbReference>
<keyword evidence="7" id="KW-1185">Reference proteome</keyword>